<organism evidence="1 2">
    <name type="scientific">Legionella steelei</name>
    <dbReference type="NCBI Taxonomy" id="947033"/>
    <lineage>
        <taxon>Bacteria</taxon>
        <taxon>Pseudomonadati</taxon>
        <taxon>Pseudomonadota</taxon>
        <taxon>Gammaproteobacteria</taxon>
        <taxon>Legionellales</taxon>
        <taxon>Legionellaceae</taxon>
        <taxon>Legionella</taxon>
    </lineage>
</organism>
<dbReference type="OrthoDB" id="5653822at2"/>
<protein>
    <submittedName>
        <fullName evidence="1">Uncharacterized protein</fullName>
    </submittedName>
</protein>
<proteinExistence type="predicted"/>
<dbReference type="AlphaFoldDB" id="A0A0W0ZCQ7"/>
<gene>
    <name evidence="1" type="ORF">Lste_3053</name>
</gene>
<dbReference type="RefSeq" id="WP_058511899.1">
    <property type="nucleotide sequence ID" value="NZ_LNYY01000021.1"/>
</dbReference>
<dbReference type="PATRIC" id="fig|947033.5.peg.3235"/>
<dbReference type="EMBL" id="LNYY01000021">
    <property type="protein sequence ID" value="KTD66847.1"/>
    <property type="molecule type" value="Genomic_DNA"/>
</dbReference>
<reference evidence="1 2" key="1">
    <citation type="submission" date="2015-11" db="EMBL/GenBank/DDBJ databases">
        <title>Genomic analysis of 38 Legionella species identifies large and diverse effector repertoires.</title>
        <authorList>
            <person name="Burstein D."/>
            <person name="Amaro F."/>
            <person name="Zusman T."/>
            <person name="Lifshitz Z."/>
            <person name="Cohen O."/>
            <person name="Gilbert J.A."/>
            <person name="Pupko T."/>
            <person name="Shuman H.A."/>
            <person name="Segal G."/>
        </authorList>
    </citation>
    <scope>NUCLEOTIDE SEQUENCE [LARGE SCALE GENOMIC DNA]</scope>
    <source>
        <strain evidence="1 2">IMVS3376</strain>
    </source>
</reference>
<dbReference type="Proteomes" id="UP000054926">
    <property type="component" value="Unassembled WGS sequence"/>
</dbReference>
<evidence type="ECO:0000313" key="2">
    <source>
        <dbReference type="Proteomes" id="UP000054926"/>
    </source>
</evidence>
<comment type="caution">
    <text evidence="1">The sequence shown here is derived from an EMBL/GenBank/DDBJ whole genome shotgun (WGS) entry which is preliminary data.</text>
</comment>
<sequence length="375" mass="42182">MTVTDSSTNRMITSLKPGTATAITNSPGASFVERLRKLNLGNDPQMIALLEANPDYGNRLISLFKVLKELKIDLTDGLARLIANNISQIGRVVNLLELIKKEVNIDPRTLSMPLLFNAAPFDEAVAQSVRDLTQGDLLDPDIFKLLLAYPAQAHKISQLLINLQERAYESSALVEKLNAVSITAERMDTVINLLDLVLENNLFYPEMVDILLRQEAYIDRIYEGATKLIAEHSLFPDYFAMLEANPKNANIFAKNILLLRDAQFINFSNPECLAIVSQLGIGAFHFMKILHRADQLNEENFEIVCQKDNILNREEVIDELSRLPLLTEFDEDELEMMLCLVAQTELSDADVEGFNSIIRYHHIFENQCAASVSLS</sequence>
<accession>A0A0W0ZCQ7</accession>
<evidence type="ECO:0000313" key="1">
    <source>
        <dbReference type="EMBL" id="KTD66847.1"/>
    </source>
</evidence>
<name>A0A0W0ZCQ7_9GAMM</name>
<keyword evidence="2" id="KW-1185">Reference proteome</keyword>